<accession>A0AAW1V7T8</accession>
<keyword evidence="2" id="KW-1185">Reference proteome</keyword>
<organism evidence="1 2">
    <name type="scientific">Henosepilachna vigintioctopunctata</name>
    <dbReference type="NCBI Taxonomy" id="420089"/>
    <lineage>
        <taxon>Eukaryota</taxon>
        <taxon>Metazoa</taxon>
        <taxon>Ecdysozoa</taxon>
        <taxon>Arthropoda</taxon>
        <taxon>Hexapoda</taxon>
        <taxon>Insecta</taxon>
        <taxon>Pterygota</taxon>
        <taxon>Neoptera</taxon>
        <taxon>Endopterygota</taxon>
        <taxon>Coleoptera</taxon>
        <taxon>Polyphaga</taxon>
        <taxon>Cucujiformia</taxon>
        <taxon>Coccinelloidea</taxon>
        <taxon>Coccinellidae</taxon>
        <taxon>Epilachninae</taxon>
        <taxon>Epilachnini</taxon>
        <taxon>Henosepilachna</taxon>
    </lineage>
</organism>
<gene>
    <name evidence="1" type="ORF">WA026_000326</name>
</gene>
<evidence type="ECO:0000313" key="1">
    <source>
        <dbReference type="EMBL" id="KAK9888050.1"/>
    </source>
</evidence>
<name>A0AAW1V7T8_9CUCU</name>
<dbReference type="Proteomes" id="UP001431783">
    <property type="component" value="Unassembled WGS sequence"/>
</dbReference>
<reference evidence="1 2" key="1">
    <citation type="submission" date="2023-03" db="EMBL/GenBank/DDBJ databases">
        <title>Genome insight into feeding habits of ladybird beetles.</title>
        <authorList>
            <person name="Li H.-S."/>
            <person name="Huang Y.-H."/>
            <person name="Pang H."/>
        </authorList>
    </citation>
    <scope>NUCLEOTIDE SEQUENCE [LARGE SCALE GENOMIC DNA]</scope>
    <source>
        <strain evidence="1">SYSU_2023b</strain>
        <tissue evidence="1">Whole body</tissue>
    </source>
</reference>
<dbReference type="EMBL" id="JARQZJ010000121">
    <property type="protein sequence ID" value="KAK9888050.1"/>
    <property type="molecule type" value="Genomic_DNA"/>
</dbReference>
<proteinExistence type="predicted"/>
<evidence type="ECO:0000313" key="2">
    <source>
        <dbReference type="Proteomes" id="UP001431783"/>
    </source>
</evidence>
<sequence length="132" mass="15107">MMPRYGLADALARIELDFLRTLSSQNARVDLATSPALLGTIQEQPREAGSVGTRLADRQHPKTVEAPKQNTAIPRTYVFGTFCNSIIPACARFLRPHRRADQKTDTKEYRQRTDFLNDYKIQEHLPKFHLIL</sequence>
<dbReference type="AlphaFoldDB" id="A0AAW1V7T8"/>
<protein>
    <submittedName>
        <fullName evidence="1">Uncharacterized protein</fullName>
    </submittedName>
</protein>
<comment type="caution">
    <text evidence="1">The sequence shown here is derived from an EMBL/GenBank/DDBJ whole genome shotgun (WGS) entry which is preliminary data.</text>
</comment>